<organism evidence="3 4">
    <name type="scientific">Granulicella mallensis (strain ATCC BAA-1857 / DSM 23137 / MP5ACTX8)</name>
    <dbReference type="NCBI Taxonomy" id="682795"/>
    <lineage>
        <taxon>Bacteria</taxon>
        <taxon>Pseudomonadati</taxon>
        <taxon>Acidobacteriota</taxon>
        <taxon>Terriglobia</taxon>
        <taxon>Terriglobales</taxon>
        <taxon>Acidobacteriaceae</taxon>
        <taxon>Granulicella</taxon>
    </lineage>
</organism>
<dbReference type="OrthoDB" id="9783842at2"/>
<evidence type="ECO:0000313" key="4">
    <source>
        <dbReference type="Proteomes" id="UP000007113"/>
    </source>
</evidence>
<protein>
    <recommendedName>
        <fullName evidence="2">Putative gluconeogenesis factor</fullName>
    </recommendedName>
</protein>
<dbReference type="CDD" id="cd07187">
    <property type="entry name" value="YvcK_like"/>
    <property type="match status" value="1"/>
</dbReference>
<dbReference type="AlphaFoldDB" id="G8NQD7"/>
<dbReference type="STRING" id="682795.AciX8_1747"/>
<dbReference type="InterPro" id="IPR002882">
    <property type="entry name" value="CofD"/>
</dbReference>
<dbReference type="HAMAP" id="MF_00973">
    <property type="entry name" value="Gluconeogen_factor"/>
    <property type="match status" value="1"/>
</dbReference>
<dbReference type="GO" id="GO:0005737">
    <property type="term" value="C:cytoplasm"/>
    <property type="evidence" value="ECO:0007669"/>
    <property type="project" value="UniProtKB-SubCell"/>
</dbReference>
<dbReference type="Pfam" id="PF01933">
    <property type="entry name" value="CofD"/>
    <property type="match status" value="1"/>
</dbReference>
<name>G8NQD7_GRAMM</name>
<dbReference type="HOGENOM" id="CLU_044041_0_1_0"/>
<comment type="similarity">
    <text evidence="2">Belongs to the gluconeogenesis factor family.</text>
</comment>
<dbReference type="Proteomes" id="UP000007113">
    <property type="component" value="Chromosome"/>
</dbReference>
<dbReference type="eggNOG" id="COG0391">
    <property type="taxonomic scope" value="Bacteria"/>
</dbReference>
<evidence type="ECO:0000313" key="3">
    <source>
        <dbReference type="EMBL" id="AEU36086.1"/>
    </source>
</evidence>
<dbReference type="RefSeq" id="WP_014264965.1">
    <property type="nucleotide sequence ID" value="NC_016631.1"/>
</dbReference>
<keyword evidence="4" id="KW-1185">Reference proteome</keyword>
<dbReference type="EMBL" id="CP003130">
    <property type="protein sequence ID" value="AEU36086.1"/>
    <property type="molecule type" value="Genomic_DNA"/>
</dbReference>
<dbReference type="GO" id="GO:0043743">
    <property type="term" value="F:LPPG:FO 2-phospho-L-lactate transferase activity"/>
    <property type="evidence" value="ECO:0007669"/>
    <property type="project" value="InterPro"/>
</dbReference>
<dbReference type="SUPFAM" id="SSF142338">
    <property type="entry name" value="CofD-like"/>
    <property type="match status" value="1"/>
</dbReference>
<dbReference type="GO" id="GO:0008360">
    <property type="term" value="P:regulation of cell shape"/>
    <property type="evidence" value="ECO:0007669"/>
    <property type="project" value="UniProtKB-UniRule"/>
</dbReference>
<evidence type="ECO:0000256" key="2">
    <source>
        <dbReference type="HAMAP-Rule" id="MF_00973"/>
    </source>
</evidence>
<dbReference type="PANTHER" id="PTHR30135:SF3">
    <property type="entry name" value="GLUCONEOGENESIS FACTOR-RELATED"/>
    <property type="match status" value="1"/>
</dbReference>
<keyword evidence="1 2" id="KW-0963">Cytoplasm</keyword>
<reference evidence="3 4" key="1">
    <citation type="submission" date="2011-11" db="EMBL/GenBank/DDBJ databases">
        <title>Complete sequence of Granulicella mallensis MP5ACTX8.</title>
        <authorList>
            <consortium name="US DOE Joint Genome Institute"/>
            <person name="Lucas S."/>
            <person name="Copeland A."/>
            <person name="Lapidus A."/>
            <person name="Cheng J.-F."/>
            <person name="Goodwin L."/>
            <person name="Pitluck S."/>
            <person name="Peters L."/>
            <person name="Lu M."/>
            <person name="Detter J.C."/>
            <person name="Han C."/>
            <person name="Tapia R."/>
            <person name="Land M."/>
            <person name="Hauser L."/>
            <person name="Kyrpides N."/>
            <person name="Ivanova N."/>
            <person name="Mikhailova N."/>
            <person name="Pagani I."/>
            <person name="Rawat S."/>
            <person name="Mannisto M."/>
            <person name="Haggblom M."/>
            <person name="Woyke T."/>
        </authorList>
    </citation>
    <scope>NUCLEOTIDE SEQUENCE [LARGE SCALE GENOMIC DNA]</scope>
    <source>
        <strain evidence="4">ATCC BAA-1857 / DSM 23137 / MP5ACTX8</strain>
    </source>
</reference>
<comment type="function">
    <text evidence="2">Required for morphogenesis under gluconeogenic growth conditions.</text>
</comment>
<accession>G8NQD7</accession>
<dbReference type="Gene3D" id="3.40.50.10680">
    <property type="entry name" value="CofD-like domains"/>
    <property type="match status" value="1"/>
</dbReference>
<dbReference type="InterPro" id="IPR038136">
    <property type="entry name" value="CofD-like_dom_sf"/>
</dbReference>
<evidence type="ECO:0000256" key="1">
    <source>
        <dbReference type="ARBA" id="ARBA00022490"/>
    </source>
</evidence>
<gene>
    <name evidence="3" type="ordered locus">AciX8_1747</name>
</gene>
<dbReference type="NCBIfam" id="TIGR01826">
    <property type="entry name" value="CofD_related"/>
    <property type="match status" value="1"/>
</dbReference>
<dbReference type="PANTHER" id="PTHR30135">
    <property type="entry name" value="UNCHARACTERIZED PROTEIN YVCK-RELATED"/>
    <property type="match status" value="1"/>
</dbReference>
<comment type="subcellular location">
    <subcellularLocation>
        <location evidence="2">Cytoplasm</location>
    </subcellularLocation>
</comment>
<dbReference type="KEGG" id="gma:AciX8_1747"/>
<sequence>MSKPDSKQLRVVAIGGGTGLSTLLRGLKRYVAAPGTKPLSPENCSNIPCLIRELSAIVTVTDDGGSSGRLREDLNMLPPGDVRNCMVALSEDEHMLSRLFQHRFASGDLQGHSFGNLFLAALTGITGDFAQAVQTSSQILATRGRIYPSTTSYATLAAQMDDGSLVYGETNITASKRSIVELMLEPADAGPLPESLEAIANADLITLGPGSLYTSLITNLLVRGIPEALAASKATRVYICNLMTQANESLGLTASQHIEKILDHAGAQIFDYALVNIAPLRRETIVQYAREGQEPIEADLERIRSLGVEPITGNFAHEGEVLRHSYEHVAETVLQLALKR</sequence>
<proteinExistence type="inferred from homology"/>
<dbReference type="InterPro" id="IPR010119">
    <property type="entry name" value="Gluconeogen_factor"/>
</dbReference>